<dbReference type="GO" id="GO:0043248">
    <property type="term" value="P:proteasome assembly"/>
    <property type="evidence" value="ECO:0007669"/>
    <property type="project" value="InterPro"/>
</dbReference>
<dbReference type="Proteomes" id="UP000245383">
    <property type="component" value="Unassembled WGS sequence"/>
</dbReference>
<dbReference type="AlphaFoldDB" id="A0A2T9YDB5"/>
<accession>A0A2T9YDB5</accession>
<dbReference type="InterPro" id="IPR018788">
    <property type="entry name" value="Proteasome_assmbl_chp_3"/>
</dbReference>
<reference evidence="1 2" key="1">
    <citation type="journal article" date="2018" name="MBio">
        <title>Comparative Genomics Reveals the Core Gene Toolbox for the Fungus-Insect Symbiosis.</title>
        <authorList>
            <person name="Wang Y."/>
            <person name="Stata M."/>
            <person name="Wang W."/>
            <person name="Stajich J.E."/>
            <person name="White M.M."/>
            <person name="Moncalvo J.M."/>
        </authorList>
    </citation>
    <scope>NUCLEOTIDE SEQUENCE [LARGE SCALE GENOMIC DNA]</scope>
    <source>
        <strain evidence="1 2">SWE-8-4</strain>
    </source>
</reference>
<gene>
    <name evidence="1" type="ORF">BB561_004926</name>
</gene>
<evidence type="ECO:0000313" key="2">
    <source>
        <dbReference type="Proteomes" id="UP000245383"/>
    </source>
</evidence>
<evidence type="ECO:0000313" key="1">
    <source>
        <dbReference type="EMBL" id="PVU90321.1"/>
    </source>
</evidence>
<dbReference type="Gene3D" id="3.30.230.90">
    <property type="match status" value="1"/>
</dbReference>
<comment type="caution">
    <text evidence="1">The sequence shown here is derived from an EMBL/GenBank/DDBJ whole genome shotgun (WGS) entry which is preliminary data.</text>
</comment>
<proteinExistence type="predicted"/>
<dbReference type="OrthoDB" id="5593278at2759"/>
<evidence type="ECO:0008006" key="3">
    <source>
        <dbReference type="Google" id="ProtNLM"/>
    </source>
</evidence>
<keyword evidence="2" id="KW-1185">Reference proteome</keyword>
<dbReference type="InterPro" id="IPR053720">
    <property type="entry name" value="Psm_Assembly_Chaperone"/>
</dbReference>
<dbReference type="STRING" id="133385.A0A2T9YDB5"/>
<dbReference type="PANTHER" id="PTHR31051">
    <property type="entry name" value="PROTEASOME ASSEMBLY CHAPERONE 3"/>
    <property type="match status" value="1"/>
</dbReference>
<name>A0A2T9YDB5_9FUNG</name>
<protein>
    <recommendedName>
        <fullName evidence="3">Proteasome assembly chaperone 3</fullName>
    </recommendedName>
</protein>
<dbReference type="EMBL" id="MBFR01000265">
    <property type="protein sequence ID" value="PVU90321.1"/>
    <property type="molecule type" value="Genomic_DNA"/>
</dbReference>
<sequence>MDAIFPVGTKQASAYIKDIPTSVVSLGYSNYFVLLISQCNNFGSLIKLTANPELQKQTSRYQFDAELSDEEDIMLAKIVPHSTTFLLGNPSSSQRGLMYELVASRVCQAIYGAKPDESRPILIGISLKPELVPKETELTEIQIKTSKLIIDSLLELVESCKLW</sequence>
<organism evidence="1 2">
    <name type="scientific">Smittium simulii</name>
    <dbReference type="NCBI Taxonomy" id="133385"/>
    <lineage>
        <taxon>Eukaryota</taxon>
        <taxon>Fungi</taxon>
        <taxon>Fungi incertae sedis</taxon>
        <taxon>Zoopagomycota</taxon>
        <taxon>Kickxellomycotina</taxon>
        <taxon>Harpellomycetes</taxon>
        <taxon>Harpellales</taxon>
        <taxon>Legeriomycetaceae</taxon>
        <taxon>Smittium</taxon>
    </lineage>
</organism>
<dbReference type="PANTHER" id="PTHR31051:SF1">
    <property type="entry name" value="PROTEASOME ASSEMBLY CHAPERONE 3"/>
    <property type="match status" value="1"/>
</dbReference>